<gene>
    <name evidence="1" type="ORF">HPB51_026581</name>
</gene>
<accession>A0A9J6D2I6</accession>
<reference evidence="1" key="2">
    <citation type="submission" date="2021-09" db="EMBL/GenBank/DDBJ databases">
        <authorList>
            <person name="Jia N."/>
            <person name="Wang J."/>
            <person name="Shi W."/>
            <person name="Du L."/>
            <person name="Sun Y."/>
            <person name="Zhan W."/>
            <person name="Jiang J."/>
            <person name="Wang Q."/>
            <person name="Zhang B."/>
            <person name="Ji P."/>
            <person name="Sakyi L.B."/>
            <person name="Cui X."/>
            <person name="Yuan T."/>
            <person name="Jiang B."/>
            <person name="Yang W."/>
            <person name="Lam T.T.-Y."/>
            <person name="Chang Q."/>
            <person name="Ding S."/>
            <person name="Wang X."/>
            <person name="Zhu J."/>
            <person name="Ruan X."/>
            <person name="Zhao L."/>
            <person name="Wei J."/>
            <person name="Que T."/>
            <person name="Du C."/>
            <person name="Cheng J."/>
            <person name="Dai P."/>
            <person name="Han X."/>
            <person name="Huang E."/>
            <person name="Gao Y."/>
            <person name="Liu J."/>
            <person name="Shao H."/>
            <person name="Ye R."/>
            <person name="Li L."/>
            <person name="Wei W."/>
            <person name="Wang X."/>
            <person name="Wang C."/>
            <person name="Huo Q."/>
            <person name="Li W."/>
            <person name="Guo W."/>
            <person name="Chen H."/>
            <person name="Chen S."/>
            <person name="Zhou L."/>
            <person name="Zhou L."/>
            <person name="Ni X."/>
            <person name="Tian J."/>
            <person name="Zhou Y."/>
            <person name="Sheng Y."/>
            <person name="Liu T."/>
            <person name="Pan Y."/>
            <person name="Xia L."/>
            <person name="Li J."/>
            <person name="Zhao F."/>
            <person name="Cao W."/>
        </authorList>
    </citation>
    <scope>NUCLEOTIDE SEQUENCE</scope>
    <source>
        <strain evidence="1">Rmic-2018</strain>
        <tissue evidence="1">Larvae</tissue>
    </source>
</reference>
<evidence type="ECO:0000313" key="1">
    <source>
        <dbReference type="EMBL" id="KAH7986977.1"/>
    </source>
</evidence>
<evidence type="ECO:0000313" key="2">
    <source>
        <dbReference type="Proteomes" id="UP000821866"/>
    </source>
</evidence>
<reference evidence="1" key="1">
    <citation type="journal article" date="2020" name="Cell">
        <title>Large-Scale Comparative Analyses of Tick Genomes Elucidate Their Genetic Diversity and Vector Capacities.</title>
        <authorList>
            <consortium name="Tick Genome and Microbiome Consortium (TIGMIC)"/>
            <person name="Jia N."/>
            <person name="Wang J."/>
            <person name="Shi W."/>
            <person name="Du L."/>
            <person name="Sun Y."/>
            <person name="Zhan W."/>
            <person name="Jiang J.F."/>
            <person name="Wang Q."/>
            <person name="Zhang B."/>
            <person name="Ji P."/>
            <person name="Bell-Sakyi L."/>
            <person name="Cui X.M."/>
            <person name="Yuan T.T."/>
            <person name="Jiang B.G."/>
            <person name="Yang W.F."/>
            <person name="Lam T.T."/>
            <person name="Chang Q.C."/>
            <person name="Ding S.J."/>
            <person name="Wang X.J."/>
            <person name="Zhu J.G."/>
            <person name="Ruan X.D."/>
            <person name="Zhao L."/>
            <person name="Wei J.T."/>
            <person name="Ye R.Z."/>
            <person name="Que T.C."/>
            <person name="Du C.H."/>
            <person name="Zhou Y.H."/>
            <person name="Cheng J.X."/>
            <person name="Dai P.F."/>
            <person name="Guo W.B."/>
            <person name="Han X.H."/>
            <person name="Huang E.J."/>
            <person name="Li L.F."/>
            <person name="Wei W."/>
            <person name="Gao Y.C."/>
            <person name="Liu J.Z."/>
            <person name="Shao H.Z."/>
            <person name="Wang X."/>
            <person name="Wang C.C."/>
            <person name="Yang T.C."/>
            <person name="Huo Q.B."/>
            <person name="Li W."/>
            <person name="Chen H.Y."/>
            <person name="Chen S.E."/>
            <person name="Zhou L.G."/>
            <person name="Ni X.B."/>
            <person name="Tian J.H."/>
            <person name="Sheng Y."/>
            <person name="Liu T."/>
            <person name="Pan Y.S."/>
            <person name="Xia L.Y."/>
            <person name="Li J."/>
            <person name="Zhao F."/>
            <person name="Cao W.C."/>
        </authorList>
    </citation>
    <scope>NUCLEOTIDE SEQUENCE</scope>
    <source>
        <strain evidence="1">Rmic-2018</strain>
    </source>
</reference>
<protein>
    <submittedName>
        <fullName evidence="1">Uncharacterized protein</fullName>
    </submittedName>
</protein>
<keyword evidence="2" id="KW-1185">Reference proteome</keyword>
<dbReference type="AlphaFoldDB" id="A0A9J6D2I6"/>
<sequence>MADRIGCHFLSGESLPPPFLAVGYRGNVRHTPKAAVADKQKSVAPSSFAQKTSCGKLSAKWTLRGSVVTGALLRSGSADPLGDILVYLERARGYVSGSPIDYCLPCTASEDAVCQILASAPLWHEFLCWLDLECASCLEWERNSNSCTSAMFVIRGPHLTCCFIPPPSWHWLLKTHRCVVSVHIPYIRDIIMKCILDHIELDDLLWKNDS</sequence>
<dbReference type="Proteomes" id="UP000821866">
    <property type="component" value="Unassembled WGS sequence"/>
</dbReference>
<comment type="caution">
    <text evidence="1">The sequence shown here is derived from an EMBL/GenBank/DDBJ whole genome shotgun (WGS) entry which is preliminary data.</text>
</comment>
<name>A0A9J6D2I6_RHIMP</name>
<proteinExistence type="predicted"/>
<organism evidence="1 2">
    <name type="scientific">Rhipicephalus microplus</name>
    <name type="common">Cattle tick</name>
    <name type="synonym">Boophilus microplus</name>
    <dbReference type="NCBI Taxonomy" id="6941"/>
    <lineage>
        <taxon>Eukaryota</taxon>
        <taxon>Metazoa</taxon>
        <taxon>Ecdysozoa</taxon>
        <taxon>Arthropoda</taxon>
        <taxon>Chelicerata</taxon>
        <taxon>Arachnida</taxon>
        <taxon>Acari</taxon>
        <taxon>Parasitiformes</taxon>
        <taxon>Ixodida</taxon>
        <taxon>Ixodoidea</taxon>
        <taxon>Ixodidae</taxon>
        <taxon>Rhipicephalinae</taxon>
        <taxon>Rhipicephalus</taxon>
        <taxon>Boophilus</taxon>
    </lineage>
</organism>
<dbReference type="EMBL" id="JABSTU010000866">
    <property type="protein sequence ID" value="KAH7986977.1"/>
    <property type="molecule type" value="Genomic_DNA"/>
</dbReference>